<protein>
    <submittedName>
        <fullName evidence="1">Uncharacterized protein</fullName>
    </submittedName>
</protein>
<gene>
    <name evidence="1" type="ORF">AAFF_G00279390</name>
</gene>
<organism evidence="1 2">
    <name type="scientific">Aldrovandia affinis</name>
    <dbReference type="NCBI Taxonomy" id="143900"/>
    <lineage>
        <taxon>Eukaryota</taxon>
        <taxon>Metazoa</taxon>
        <taxon>Chordata</taxon>
        <taxon>Craniata</taxon>
        <taxon>Vertebrata</taxon>
        <taxon>Euteleostomi</taxon>
        <taxon>Actinopterygii</taxon>
        <taxon>Neopterygii</taxon>
        <taxon>Teleostei</taxon>
        <taxon>Notacanthiformes</taxon>
        <taxon>Halosauridae</taxon>
        <taxon>Aldrovandia</taxon>
    </lineage>
</organism>
<dbReference type="EMBL" id="JAINUG010000039">
    <property type="protein sequence ID" value="KAJ8407365.1"/>
    <property type="molecule type" value="Genomic_DNA"/>
</dbReference>
<name>A0AAD7SRM5_9TELE</name>
<evidence type="ECO:0000313" key="2">
    <source>
        <dbReference type="Proteomes" id="UP001221898"/>
    </source>
</evidence>
<keyword evidence="2" id="KW-1185">Reference proteome</keyword>
<proteinExistence type="predicted"/>
<dbReference type="Proteomes" id="UP001221898">
    <property type="component" value="Unassembled WGS sequence"/>
</dbReference>
<sequence length="141" mass="15572">MLACLTETRLTVFYLFFTGQIREPTSSPEEGRITPPESNVSRGITQQAIGVTSLTGAAPPTAAVNGTRHLEGFQSFSRTEKMLRATAWRAQTSCQGDKPLRACPPEPFTEMISPGLGERNLYSHRRFVSKRGGEWGRDNVI</sequence>
<accession>A0AAD7SRM5</accession>
<dbReference type="AlphaFoldDB" id="A0AAD7SRM5"/>
<reference evidence="1" key="1">
    <citation type="journal article" date="2023" name="Science">
        <title>Genome structures resolve the early diversification of teleost fishes.</title>
        <authorList>
            <person name="Parey E."/>
            <person name="Louis A."/>
            <person name="Montfort J."/>
            <person name="Bouchez O."/>
            <person name="Roques C."/>
            <person name="Iampietro C."/>
            <person name="Lluch J."/>
            <person name="Castinel A."/>
            <person name="Donnadieu C."/>
            <person name="Desvignes T."/>
            <person name="Floi Bucao C."/>
            <person name="Jouanno E."/>
            <person name="Wen M."/>
            <person name="Mejri S."/>
            <person name="Dirks R."/>
            <person name="Jansen H."/>
            <person name="Henkel C."/>
            <person name="Chen W.J."/>
            <person name="Zahm M."/>
            <person name="Cabau C."/>
            <person name="Klopp C."/>
            <person name="Thompson A.W."/>
            <person name="Robinson-Rechavi M."/>
            <person name="Braasch I."/>
            <person name="Lecointre G."/>
            <person name="Bobe J."/>
            <person name="Postlethwait J.H."/>
            <person name="Berthelot C."/>
            <person name="Roest Crollius H."/>
            <person name="Guiguen Y."/>
        </authorList>
    </citation>
    <scope>NUCLEOTIDE SEQUENCE</scope>
    <source>
        <strain evidence="1">NC1722</strain>
    </source>
</reference>
<comment type="caution">
    <text evidence="1">The sequence shown here is derived from an EMBL/GenBank/DDBJ whole genome shotgun (WGS) entry which is preliminary data.</text>
</comment>
<evidence type="ECO:0000313" key="1">
    <source>
        <dbReference type="EMBL" id="KAJ8407365.1"/>
    </source>
</evidence>